<name>A0ABU5KM95_9BACL</name>
<keyword evidence="2" id="KW-1185">Reference proteome</keyword>
<dbReference type="EMBL" id="JAXQNN010000002">
    <property type="protein sequence ID" value="MDZ5712387.1"/>
    <property type="molecule type" value="Genomic_DNA"/>
</dbReference>
<evidence type="ECO:0000313" key="1">
    <source>
        <dbReference type="EMBL" id="MDZ5712387.1"/>
    </source>
</evidence>
<accession>A0ABU5KM95</accession>
<gene>
    <name evidence="1" type="ORF">UFB30_09095</name>
</gene>
<protein>
    <submittedName>
        <fullName evidence="1">Uncharacterized protein</fullName>
    </submittedName>
</protein>
<evidence type="ECO:0000313" key="2">
    <source>
        <dbReference type="Proteomes" id="UP001292084"/>
    </source>
</evidence>
<organism evidence="1 2">
    <name type="scientific">Jeotgalibacillus haloalkalitolerans</name>
    <dbReference type="NCBI Taxonomy" id="3104292"/>
    <lineage>
        <taxon>Bacteria</taxon>
        <taxon>Bacillati</taxon>
        <taxon>Bacillota</taxon>
        <taxon>Bacilli</taxon>
        <taxon>Bacillales</taxon>
        <taxon>Caryophanaceae</taxon>
        <taxon>Jeotgalibacillus</taxon>
    </lineage>
</organism>
<dbReference type="Proteomes" id="UP001292084">
    <property type="component" value="Unassembled WGS sequence"/>
</dbReference>
<comment type="caution">
    <text evidence="1">The sequence shown here is derived from an EMBL/GenBank/DDBJ whole genome shotgun (WGS) entry which is preliminary data.</text>
</comment>
<reference evidence="1 2" key="1">
    <citation type="submission" date="2023-12" db="EMBL/GenBank/DDBJ databases">
        <title>Jeotgalibacillus haloalkaliphilus sp. nov., a novel salt-tolerant bacteria, isolated from the estuary of the Fenhe River into the Yellow River.</title>
        <authorList>
            <person name="Li Y."/>
        </authorList>
    </citation>
    <scope>NUCLEOTIDE SEQUENCE [LARGE SCALE GENOMIC DNA]</scope>
    <source>
        <strain evidence="1 2">HH7-29</strain>
    </source>
</reference>
<proteinExistence type="predicted"/>
<sequence length="46" mass="5370">MPRKALLHRKELPLTVVTGSFRKRFKGATTIKYLYQVCDNSRFISV</sequence>